<dbReference type="GO" id="GO:0006313">
    <property type="term" value="P:DNA transposition"/>
    <property type="evidence" value="ECO:0007669"/>
    <property type="project" value="InterPro"/>
</dbReference>
<dbReference type="EMBL" id="AJXU01000045">
    <property type="protein sequence ID" value="EIL88736.1"/>
    <property type="molecule type" value="Genomic_DNA"/>
</dbReference>
<organism evidence="2 3">
    <name type="scientific">Rhodanobacter fulvus Jip2</name>
    <dbReference type="NCBI Taxonomy" id="1163408"/>
    <lineage>
        <taxon>Bacteria</taxon>
        <taxon>Pseudomonadati</taxon>
        <taxon>Pseudomonadota</taxon>
        <taxon>Gammaproteobacteria</taxon>
        <taxon>Lysobacterales</taxon>
        <taxon>Rhodanobacteraceae</taxon>
        <taxon>Rhodanobacter</taxon>
    </lineage>
</organism>
<evidence type="ECO:0000313" key="2">
    <source>
        <dbReference type="EMBL" id="EIL88736.1"/>
    </source>
</evidence>
<feature type="domain" description="Transposase IS200-like" evidence="1">
    <location>
        <begin position="9"/>
        <end position="124"/>
    </location>
</feature>
<dbReference type="GO" id="GO:0004803">
    <property type="term" value="F:transposase activity"/>
    <property type="evidence" value="ECO:0007669"/>
    <property type="project" value="InterPro"/>
</dbReference>
<comment type="caution">
    <text evidence="2">The sequence shown here is derived from an EMBL/GenBank/DDBJ whole genome shotgun (WGS) entry which is preliminary data.</text>
</comment>
<dbReference type="Proteomes" id="UP000004210">
    <property type="component" value="Unassembled WGS sequence"/>
</dbReference>
<dbReference type="Pfam" id="PF01797">
    <property type="entry name" value="Y1_Tnp"/>
    <property type="match status" value="1"/>
</dbReference>
<dbReference type="InterPro" id="IPR002686">
    <property type="entry name" value="Transposase_17"/>
</dbReference>
<dbReference type="SMART" id="SM01321">
    <property type="entry name" value="Y1_Tnp"/>
    <property type="match status" value="1"/>
</dbReference>
<dbReference type="PANTHER" id="PTHR34322:SF2">
    <property type="entry name" value="TRANSPOSASE IS200-LIKE DOMAIN-CONTAINING PROTEIN"/>
    <property type="match status" value="1"/>
</dbReference>
<accession>I4VNE5</accession>
<dbReference type="OrthoDB" id="9814067at2"/>
<dbReference type="InterPro" id="IPR036515">
    <property type="entry name" value="Transposase_17_sf"/>
</dbReference>
<dbReference type="RefSeq" id="WP_007081966.1">
    <property type="nucleotide sequence ID" value="NZ_AJXU01000045.1"/>
</dbReference>
<dbReference type="Gene3D" id="3.30.70.1290">
    <property type="entry name" value="Transposase IS200-like"/>
    <property type="match status" value="1"/>
</dbReference>
<keyword evidence="3" id="KW-1185">Reference proteome</keyword>
<dbReference type="AlphaFoldDB" id="I4VNE5"/>
<sequence length="232" mass="26385">MPRQPRPDLAGVPQHVVQRGNDRQACFFGDVDYRTYLTGLREASLRYGCAVHAYVLMTNHVHLLLTPCASGGVSRMMQWLGRHYVGYVNARYRRTGTLWEGRFKSCLVDTDRYLLACYRYIELNPVRAAMVSAPGGYRWSSYHANAHGASDPVVTHHSEYLRLGSEPVSRQQAYQTLFDEVLAPERIADIRANLQQQRALGSQHFQRQIEAMLGRCAKVRPAHRPVSEKKGL</sequence>
<dbReference type="GO" id="GO:0003677">
    <property type="term" value="F:DNA binding"/>
    <property type="evidence" value="ECO:0007669"/>
    <property type="project" value="InterPro"/>
</dbReference>
<evidence type="ECO:0000313" key="3">
    <source>
        <dbReference type="Proteomes" id="UP000004210"/>
    </source>
</evidence>
<dbReference type="PANTHER" id="PTHR34322">
    <property type="entry name" value="TRANSPOSASE, Y1_TNP DOMAIN-CONTAINING"/>
    <property type="match status" value="1"/>
</dbReference>
<protein>
    <submittedName>
        <fullName evidence="2">Transposase</fullName>
    </submittedName>
</protein>
<gene>
    <name evidence="2" type="ORF">UU9_11673</name>
</gene>
<dbReference type="SUPFAM" id="SSF143422">
    <property type="entry name" value="Transposase IS200-like"/>
    <property type="match status" value="1"/>
</dbReference>
<reference evidence="2 3" key="1">
    <citation type="journal article" date="2012" name="J. Bacteriol.">
        <title>Genome sequences for six rhodanobacter strains, isolated from soils and the terrestrial subsurface, with variable denitrification capabilities.</title>
        <authorList>
            <person name="Kostka J.E."/>
            <person name="Green S.J."/>
            <person name="Rishishwar L."/>
            <person name="Prakash O."/>
            <person name="Katz L.S."/>
            <person name="Marino-Ramirez L."/>
            <person name="Jordan I.K."/>
            <person name="Munk C."/>
            <person name="Ivanova N."/>
            <person name="Mikhailova N."/>
            <person name="Watson D.B."/>
            <person name="Brown S.D."/>
            <person name="Palumbo A.V."/>
            <person name="Brooks S.C."/>
        </authorList>
    </citation>
    <scope>NUCLEOTIDE SEQUENCE [LARGE SCALE GENOMIC DNA]</scope>
    <source>
        <strain evidence="3">Jip2T</strain>
    </source>
</reference>
<evidence type="ECO:0000259" key="1">
    <source>
        <dbReference type="SMART" id="SM01321"/>
    </source>
</evidence>
<name>I4VNE5_9GAMM</name>
<proteinExistence type="predicted"/>
<dbReference type="STRING" id="1163408.UU9_11673"/>
<dbReference type="PATRIC" id="fig|1163408.3.peg.2386"/>
<dbReference type="eggNOG" id="COG1943">
    <property type="taxonomic scope" value="Bacteria"/>
</dbReference>